<dbReference type="EMBL" id="JBBPBM010000011">
    <property type="protein sequence ID" value="KAK8564503.1"/>
    <property type="molecule type" value="Genomic_DNA"/>
</dbReference>
<accession>A0ABR2ER52</accession>
<evidence type="ECO:0000313" key="1">
    <source>
        <dbReference type="EMBL" id="KAK8564503.1"/>
    </source>
</evidence>
<sequence>MESATCWCSGSRREILLGENIWFAAIRRRWRQYVPEGANPMARSNMSECAESLTGRFENAVPLRISLAVSGWLLITTRVAPRLNFMSLVAPSDAAMVARLRCASGPIDGNVPSNGQPIGPGRFGEEKWWFRHAKPPGTSQ</sequence>
<keyword evidence="2" id="KW-1185">Reference proteome</keyword>
<organism evidence="1 2">
    <name type="scientific">Hibiscus sabdariffa</name>
    <name type="common">roselle</name>
    <dbReference type="NCBI Taxonomy" id="183260"/>
    <lineage>
        <taxon>Eukaryota</taxon>
        <taxon>Viridiplantae</taxon>
        <taxon>Streptophyta</taxon>
        <taxon>Embryophyta</taxon>
        <taxon>Tracheophyta</taxon>
        <taxon>Spermatophyta</taxon>
        <taxon>Magnoliopsida</taxon>
        <taxon>eudicotyledons</taxon>
        <taxon>Gunneridae</taxon>
        <taxon>Pentapetalae</taxon>
        <taxon>rosids</taxon>
        <taxon>malvids</taxon>
        <taxon>Malvales</taxon>
        <taxon>Malvaceae</taxon>
        <taxon>Malvoideae</taxon>
        <taxon>Hibiscus</taxon>
    </lineage>
</organism>
<proteinExistence type="predicted"/>
<name>A0ABR2ER52_9ROSI</name>
<reference evidence="1 2" key="1">
    <citation type="journal article" date="2024" name="G3 (Bethesda)">
        <title>Genome assembly of Hibiscus sabdariffa L. provides insights into metabolisms of medicinal natural products.</title>
        <authorList>
            <person name="Kim T."/>
        </authorList>
    </citation>
    <scope>NUCLEOTIDE SEQUENCE [LARGE SCALE GENOMIC DNA]</scope>
    <source>
        <strain evidence="1">TK-2024</strain>
        <tissue evidence="1">Old leaves</tissue>
    </source>
</reference>
<dbReference type="Proteomes" id="UP001472677">
    <property type="component" value="Unassembled WGS sequence"/>
</dbReference>
<gene>
    <name evidence="1" type="ORF">V6N12_036626</name>
</gene>
<comment type="caution">
    <text evidence="1">The sequence shown here is derived from an EMBL/GenBank/DDBJ whole genome shotgun (WGS) entry which is preliminary data.</text>
</comment>
<protein>
    <submittedName>
        <fullName evidence="1">Uncharacterized protein</fullName>
    </submittedName>
</protein>
<evidence type="ECO:0000313" key="2">
    <source>
        <dbReference type="Proteomes" id="UP001472677"/>
    </source>
</evidence>